<dbReference type="Gene3D" id="3.30.70.330">
    <property type="match status" value="1"/>
</dbReference>
<dbReference type="FunCoup" id="A0A6I8NKH0">
    <property type="interactions" value="3264"/>
</dbReference>
<dbReference type="Pfam" id="PF22602">
    <property type="entry name" value="NXF_NTF2"/>
    <property type="match status" value="1"/>
</dbReference>
<keyword evidence="17" id="KW-1185">Reference proteome</keyword>
<dbReference type="Ensembl" id="ENSOANT00000048018.1">
    <property type="protein sequence ID" value="ENSOANP00000041596.1"/>
    <property type="gene ID" value="ENSOANG00000040729.1"/>
</dbReference>
<evidence type="ECO:0000256" key="6">
    <source>
        <dbReference type="ARBA" id="ARBA00022490"/>
    </source>
</evidence>
<keyword evidence="10" id="KW-0539">Nucleus</keyword>
<reference evidence="16 17" key="1">
    <citation type="journal article" date="2008" name="Nature">
        <title>Genome analysis of the platypus reveals unique signatures of evolution.</title>
        <authorList>
            <person name="Warren W.C."/>
            <person name="Hillier L.W."/>
            <person name="Marshall Graves J.A."/>
            <person name="Birney E."/>
            <person name="Ponting C.P."/>
            <person name="Grutzner F."/>
            <person name="Belov K."/>
            <person name="Miller W."/>
            <person name="Clarke L."/>
            <person name="Chinwalla A.T."/>
            <person name="Yang S.P."/>
            <person name="Heger A."/>
            <person name="Locke D.P."/>
            <person name="Miethke P."/>
            <person name="Waters P.D."/>
            <person name="Veyrunes F."/>
            <person name="Fulton L."/>
            <person name="Fulton B."/>
            <person name="Graves T."/>
            <person name="Wallis J."/>
            <person name="Puente X.S."/>
            <person name="Lopez-Otin C."/>
            <person name="Ordonez G.R."/>
            <person name="Eichler E.E."/>
            <person name="Chen L."/>
            <person name="Cheng Z."/>
            <person name="Deakin J.E."/>
            <person name="Alsop A."/>
            <person name="Thompson K."/>
            <person name="Kirby P."/>
            <person name="Papenfuss A.T."/>
            <person name="Wakefield M.J."/>
            <person name="Olender T."/>
            <person name="Lancet D."/>
            <person name="Huttley G.A."/>
            <person name="Smit A.F."/>
            <person name="Pask A."/>
            <person name="Temple-Smith P."/>
            <person name="Batzer M.A."/>
            <person name="Walker J.A."/>
            <person name="Konkel M.K."/>
            <person name="Harris R.S."/>
            <person name="Whittington C.M."/>
            <person name="Wong E.S."/>
            <person name="Gemmell N.J."/>
            <person name="Buschiazzo E."/>
            <person name="Vargas Jentzsch I.M."/>
            <person name="Merkel A."/>
            <person name="Schmitz J."/>
            <person name="Zemann A."/>
            <person name="Churakov G."/>
            <person name="Kriegs J.O."/>
            <person name="Brosius J."/>
            <person name="Murchison E.P."/>
            <person name="Sachidanandam R."/>
            <person name="Smith C."/>
            <person name="Hannon G.J."/>
            <person name="Tsend-Ayush E."/>
            <person name="McMillan D."/>
            <person name="Attenborough R."/>
            <person name="Rens W."/>
            <person name="Ferguson-Smith M."/>
            <person name="Lefevre C.M."/>
            <person name="Sharp J.A."/>
            <person name="Nicholas K.R."/>
            <person name="Ray D.A."/>
            <person name="Kube M."/>
            <person name="Reinhardt R."/>
            <person name="Pringle T.H."/>
            <person name="Taylor J."/>
            <person name="Jones R.C."/>
            <person name="Nixon B."/>
            <person name="Dacheux J.L."/>
            <person name="Niwa H."/>
            <person name="Sekita Y."/>
            <person name="Huang X."/>
            <person name="Stark A."/>
            <person name="Kheradpour P."/>
            <person name="Kellis M."/>
            <person name="Flicek P."/>
            <person name="Chen Y."/>
            <person name="Webber C."/>
            <person name="Hardison R."/>
            <person name="Nelson J."/>
            <person name="Hallsworth-Pepin K."/>
            <person name="Delehaunty K."/>
            <person name="Markovic C."/>
            <person name="Minx P."/>
            <person name="Feng Y."/>
            <person name="Kremitzki C."/>
            <person name="Mitreva M."/>
            <person name="Glasscock J."/>
            <person name="Wylie T."/>
            <person name="Wohldmann P."/>
            <person name="Thiru P."/>
            <person name="Nhan M.N."/>
            <person name="Pohl C.S."/>
            <person name="Smith S.M."/>
            <person name="Hou S."/>
            <person name="Nefedov M."/>
            <person name="de Jong P.J."/>
            <person name="Renfree M.B."/>
            <person name="Mardis E.R."/>
            <person name="Wilson R.K."/>
        </authorList>
    </citation>
    <scope>NUCLEOTIDE SEQUENCE [LARGE SCALE GENOMIC DNA]</scope>
    <source>
        <strain evidence="16 17">Glennie</strain>
    </source>
</reference>
<dbReference type="OMA" id="YGGHEAW"/>
<keyword evidence="9" id="KW-0509">mRNA transport</keyword>
<dbReference type="InterPro" id="IPR009060">
    <property type="entry name" value="UBA-like_sf"/>
</dbReference>
<feature type="region of interest" description="Disordered" evidence="13">
    <location>
        <begin position="93"/>
        <end position="272"/>
    </location>
</feature>
<dbReference type="Pfam" id="PF24048">
    <property type="entry name" value="LRR_NXF1-5"/>
    <property type="match status" value="1"/>
</dbReference>
<dbReference type="GO" id="GO:0003723">
    <property type="term" value="F:RNA binding"/>
    <property type="evidence" value="ECO:0000318"/>
    <property type="project" value="GO_Central"/>
</dbReference>
<dbReference type="FunFam" id="3.10.450.50:FF:000004">
    <property type="entry name" value="Nuclear RNA export factor 1"/>
    <property type="match status" value="1"/>
</dbReference>
<dbReference type="GO" id="GO:0003729">
    <property type="term" value="F:mRNA binding"/>
    <property type="evidence" value="ECO:0007669"/>
    <property type="project" value="Ensembl"/>
</dbReference>
<dbReference type="InParanoid" id="A0A6I8NKH0"/>
<dbReference type="Gene3D" id="3.10.450.50">
    <property type="match status" value="1"/>
</dbReference>
<feature type="compositionally biased region" description="Basic residues" evidence="13">
    <location>
        <begin position="137"/>
        <end position="158"/>
    </location>
</feature>
<dbReference type="GO" id="GO:0016607">
    <property type="term" value="C:nuclear speck"/>
    <property type="evidence" value="ECO:0007669"/>
    <property type="project" value="UniProtKB-SubCell"/>
</dbReference>
<dbReference type="InterPro" id="IPR032710">
    <property type="entry name" value="NTF2-like_dom_sf"/>
</dbReference>
<dbReference type="GO" id="GO:0016973">
    <property type="term" value="P:poly(A)+ mRNA export from nucleus"/>
    <property type="evidence" value="ECO:0000318"/>
    <property type="project" value="GO_Central"/>
</dbReference>
<evidence type="ECO:0000256" key="12">
    <source>
        <dbReference type="ARBA" id="ARBA00045935"/>
    </source>
</evidence>
<protein>
    <recommendedName>
        <fullName evidence="11">Nuclear RNA export factor 1</fullName>
    </recommendedName>
</protein>
<evidence type="ECO:0000256" key="5">
    <source>
        <dbReference type="ARBA" id="ARBA00022448"/>
    </source>
</evidence>
<dbReference type="SUPFAM" id="SSF54427">
    <property type="entry name" value="NTF2-like"/>
    <property type="match status" value="1"/>
</dbReference>
<dbReference type="GO" id="GO:0005643">
    <property type="term" value="C:nuclear pore"/>
    <property type="evidence" value="ECO:0007669"/>
    <property type="project" value="Ensembl"/>
</dbReference>
<evidence type="ECO:0000313" key="16">
    <source>
        <dbReference type="Ensembl" id="ENSOANP00000041596.1"/>
    </source>
</evidence>
<evidence type="ECO:0000256" key="10">
    <source>
        <dbReference type="ARBA" id="ARBA00023242"/>
    </source>
</evidence>
<keyword evidence="6" id="KW-0963">Cytoplasm</keyword>
<dbReference type="PROSITE" id="PS51450">
    <property type="entry name" value="LRR"/>
    <property type="match status" value="1"/>
</dbReference>
<dbReference type="AlphaFoldDB" id="A0A6I8NKH0"/>
<comment type="function">
    <text evidence="12">Involved in the nuclear export of mRNA species bearing retroviral constitutive transport elements (CTE) and in the export of mRNA from the nucleus to the cytoplasm (TAP/NFX1 pathway). The NXF1-NXT1 heterodimer is involved in the export of HSP70 mRNA in conjunction with ALYREF/THOC4 and THOC5 components of the TREX complex. ALYREF/THOC4-bound mRNA is thought to be transferred to the NXF1-NXT1 heterodimer for export. Also involved in nuclear export of m6A-containing mRNAs: interaction between SRSF3 and YTHDC1 facilitates m6A-containing mRNA-binding to both SRSF3 and NXF1, promoting mRNA nuclear export.</text>
</comment>
<dbReference type="CDD" id="cd14342">
    <property type="entry name" value="UBA_TAP-C"/>
    <property type="match status" value="1"/>
</dbReference>
<dbReference type="Pfam" id="PF09162">
    <property type="entry name" value="Tap-RNA_bind"/>
    <property type="match status" value="1"/>
</dbReference>
<evidence type="ECO:0000256" key="8">
    <source>
        <dbReference type="ARBA" id="ARBA00022737"/>
    </source>
</evidence>
<dbReference type="InterPro" id="IPR030217">
    <property type="entry name" value="NXF_fam"/>
</dbReference>
<dbReference type="InterPro" id="IPR012677">
    <property type="entry name" value="Nucleotide-bd_a/b_plait_sf"/>
</dbReference>
<comment type="subcellular location">
    <subcellularLocation>
        <location evidence="2">Cytoplasm</location>
    </subcellularLocation>
    <subcellularLocation>
        <location evidence="1">Nucleus speckle</location>
    </subcellularLocation>
    <subcellularLocation>
        <location evidence="3">Nucleus</location>
        <location evidence="3">Nucleoplasm</location>
    </subcellularLocation>
</comment>
<feature type="domain" description="NTF2" evidence="14">
    <location>
        <begin position="543"/>
        <end position="693"/>
    </location>
</feature>
<dbReference type="GeneTree" id="ENSGT00390000007539"/>
<sequence>MIKTVVEVGVTLIDVRLVSPTWGNLMTLCLPQRLEQCLAHNKRRTNAQIIVRGLVLAFPPFCPFSLRPLQGKEASCGGGGAKKSVVGAGALRENGRAQAQGRQPPPPGEGAGRARARAPSVGAPAQAHWSNAPGPAHAHRPPARRRVGGRCGRRRRRSPMADDGKSYNEHDDRVGGNFPPRRRKGRGPFRWRPHESSQRPRNRGGPGPRAPRPEEDDGDVAMSDAHEAPRGRFNPYARLNRRGDNWPERGRNERRDKNAQDRSGAGAAQDGSSKNWFKITIPYGKKYDKSWLLSALQNKCSVPFNPVEFHYENNRAQFFVEDASTAAALKAVNHKIADRDNYRISVIINPSAPPQSVQNELKPEQVEQLKITMSKRYDGSQQSLDLKSLRSDPDLVTRNINVVLNRKNCMVATLRIIEENIPELLSLNLSSNKLYRLDDLGDLVQKAPNVKILNLSRNELKSERELDKVKGLKLEELWLDENPLCDNFRDQSSYISAILERFPKLLRLDGHELPPPIAFDVEAPTTLPPCKGSYFGSENLKAPVLHFLQQYYTIYDSGDRQGLLDAYHDGACCSLSTPLSAQNPARSNLGEYIKDSRNVKKLKDPTLRFRLLKHTRLNVVAFLNELPKTQHDINSFVVDICAQTNTLLCFAVHGVFKEVDGKSRDSVRAFTRMFIAVPAGNAGLCIVNDELFVRNASTEEIRRAFVMPAPTPSSSPVPTLSSDQQEMLQNFSTQSGMNLEWSQKCLLDNDWDYTRAAQVFTQLKAGGKIPEVAFLK</sequence>
<dbReference type="InterPro" id="IPR001611">
    <property type="entry name" value="Leu-rich_rpt"/>
</dbReference>
<feature type="compositionally biased region" description="Low complexity" evidence="13">
    <location>
        <begin position="93"/>
        <end position="102"/>
    </location>
</feature>
<evidence type="ECO:0000259" key="14">
    <source>
        <dbReference type="PROSITE" id="PS50177"/>
    </source>
</evidence>
<dbReference type="Gene3D" id="3.80.10.10">
    <property type="entry name" value="Ribonuclease Inhibitor"/>
    <property type="match status" value="1"/>
</dbReference>
<dbReference type="GO" id="GO:0042405">
    <property type="term" value="C:nuclear inclusion body"/>
    <property type="evidence" value="ECO:0007669"/>
    <property type="project" value="Ensembl"/>
</dbReference>
<evidence type="ECO:0000256" key="3">
    <source>
        <dbReference type="ARBA" id="ARBA00004642"/>
    </source>
</evidence>
<evidence type="ECO:0000256" key="7">
    <source>
        <dbReference type="ARBA" id="ARBA00022614"/>
    </source>
</evidence>
<keyword evidence="7" id="KW-0433">Leucine-rich repeat</keyword>
<dbReference type="GO" id="GO:0005737">
    <property type="term" value="C:cytoplasm"/>
    <property type="evidence" value="ECO:0007669"/>
    <property type="project" value="UniProtKB-SubCell"/>
</dbReference>
<dbReference type="InterPro" id="IPR018222">
    <property type="entry name" value="Nuclear_transport_factor_2_euk"/>
</dbReference>
<feature type="compositionally biased region" description="Basic residues" evidence="13">
    <location>
        <begin position="180"/>
        <end position="191"/>
    </location>
</feature>
<dbReference type="InterPro" id="IPR015245">
    <property type="entry name" value="Tap_RNA-bd"/>
</dbReference>
<accession>A0A6I8NKH0</accession>
<dbReference type="InterPro" id="IPR057125">
    <property type="entry name" value="NXF1/2/3/5-like_LRR"/>
</dbReference>
<evidence type="ECO:0000256" key="2">
    <source>
        <dbReference type="ARBA" id="ARBA00004496"/>
    </source>
</evidence>
<dbReference type="GO" id="GO:0005634">
    <property type="term" value="C:nucleus"/>
    <property type="evidence" value="ECO:0000318"/>
    <property type="project" value="GO_Central"/>
</dbReference>
<dbReference type="PANTHER" id="PTHR10662">
    <property type="entry name" value="NUCLEAR RNA EXPORT FACTOR"/>
    <property type="match status" value="1"/>
</dbReference>
<dbReference type="SUPFAM" id="SSF52058">
    <property type="entry name" value="L domain-like"/>
    <property type="match status" value="1"/>
</dbReference>
<gene>
    <name evidence="16" type="primary">NXF1</name>
</gene>
<dbReference type="FunFam" id="1.10.8.10:FF:000018">
    <property type="entry name" value="Nuclear RNA export factor 1"/>
    <property type="match status" value="1"/>
</dbReference>
<proteinExistence type="inferred from homology"/>
<comment type="similarity">
    <text evidence="4">Belongs to the NXF family.</text>
</comment>
<dbReference type="GO" id="GO:0000346">
    <property type="term" value="C:transcription export complex"/>
    <property type="evidence" value="ECO:0007669"/>
    <property type="project" value="Ensembl"/>
</dbReference>
<organism evidence="16 17">
    <name type="scientific">Ornithorhynchus anatinus</name>
    <name type="common">Duckbill platypus</name>
    <dbReference type="NCBI Taxonomy" id="9258"/>
    <lineage>
        <taxon>Eukaryota</taxon>
        <taxon>Metazoa</taxon>
        <taxon>Chordata</taxon>
        <taxon>Craniata</taxon>
        <taxon>Vertebrata</taxon>
        <taxon>Euteleostomi</taxon>
        <taxon>Mammalia</taxon>
        <taxon>Monotremata</taxon>
        <taxon>Ornithorhynchidae</taxon>
        <taxon>Ornithorhynchus</taxon>
    </lineage>
</organism>
<feature type="compositionally biased region" description="Basic and acidic residues" evidence="13">
    <location>
        <begin position="159"/>
        <end position="174"/>
    </location>
</feature>
<dbReference type="GO" id="GO:0042272">
    <property type="term" value="C:nuclear RNA export factor complex"/>
    <property type="evidence" value="ECO:0007669"/>
    <property type="project" value="Ensembl"/>
</dbReference>
<evidence type="ECO:0000256" key="11">
    <source>
        <dbReference type="ARBA" id="ARBA00040973"/>
    </source>
</evidence>
<dbReference type="InterPro" id="IPR032675">
    <property type="entry name" value="LRR_dom_sf"/>
</dbReference>
<dbReference type="SUPFAM" id="SSF54928">
    <property type="entry name" value="RNA-binding domain, RBD"/>
    <property type="match status" value="1"/>
</dbReference>
<dbReference type="Gene3D" id="1.10.8.10">
    <property type="entry name" value="DNA helicase RuvA subunit, C-terminal domain"/>
    <property type="match status" value="1"/>
</dbReference>
<dbReference type="PANTHER" id="PTHR10662:SF22">
    <property type="entry name" value="NUCLEAR RNA EXPORT FACTOR 1"/>
    <property type="match status" value="1"/>
</dbReference>
<dbReference type="CDD" id="cd00780">
    <property type="entry name" value="NTF2"/>
    <property type="match status" value="1"/>
</dbReference>
<feature type="domain" description="TAP-C" evidence="15">
    <location>
        <begin position="722"/>
        <end position="776"/>
    </location>
</feature>
<evidence type="ECO:0000259" key="15">
    <source>
        <dbReference type="PROSITE" id="PS51281"/>
    </source>
</evidence>
<dbReference type="SUPFAM" id="SSF46934">
    <property type="entry name" value="UBA-like"/>
    <property type="match status" value="1"/>
</dbReference>
<keyword evidence="5" id="KW-0813">Transport</keyword>
<evidence type="ECO:0000256" key="13">
    <source>
        <dbReference type="SAM" id="MobiDB-lite"/>
    </source>
</evidence>
<feature type="compositionally biased region" description="Basic and acidic residues" evidence="13">
    <location>
        <begin position="241"/>
        <end position="260"/>
    </location>
</feature>
<dbReference type="InterPro" id="IPR035979">
    <property type="entry name" value="RBD_domain_sf"/>
</dbReference>
<dbReference type="Pfam" id="PF03943">
    <property type="entry name" value="TAP_C"/>
    <property type="match status" value="1"/>
</dbReference>
<dbReference type="PROSITE" id="PS51281">
    <property type="entry name" value="TAP_C"/>
    <property type="match status" value="1"/>
</dbReference>
<dbReference type="Proteomes" id="UP000002279">
    <property type="component" value="Chromosome 3"/>
</dbReference>
<dbReference type="InterPro" id="IPR005637">
    <property type="entry name" value="TAP_C_dom"/>
</dbReference>
<evidence type="ECO:0000256" key="1">
    <source>
        <dbReference type="ARBA" id="ARBA00004324"/>
    </source>
</evidence>
<evidence type="ECO:0000256" key="4">
    <source>
        <dbReference type="ARBA" id="ARBA00009285"/>
    </source>
</evidence>
<reference evidence="16" key="2">
    <citation type="submission" date="2025-08" db="UniProtKB">
        <authorList>
            <consortium name="Ensembl"/>
        </authorList>
    </citation>
    <scope>IDENTIFICATION</scope>
    <source>
        <strain evidence="16">Glennie</strain>
    </source>
</reference>
<name>A0A6I8NKH0_ORNAN</name>
<reference evidence="16" key="3">
    <citation type="submission" date="2025-09" db="UniProtKB">
        <authorList>
            <consortium name="Ensembl"/>
        </authorList>
    </citation>
    <scope>IDENTIFICATION</scope>
    <source>
        <strain evidence="16">Glennie</strain>
    </source>
</reference>
<dbReference type="FunFam" id="3.30.70.330:FF:000165">
    <property type="entry name" value="nuclear RNA export factor 1"/>
    <property type="match status" value="1"/>
</dbReference>
<dbReference type="InterPro" id="IPR002075">
    <property type="entry name" value="NTF2_dom"/>
</dbReference>
<keyword evidence="8" id="KW-0677">Repeat</keyword>
<evidence type="ECO:0000313" key="17">
    <source>
        <dbReference type="Proteomes" id="UP000002279"/>
    </source>
</evidence>
<evidence type="ECO:0000256" key="9">
    <source>
        <dbReference type="ARBA" id="ARBA00022816"/>
    </source>
</evidence>
<dbReference type="FunFam" id="3.80.10.10:FF:000066">
    <property type="entry name" value="Nuclear RNA export factor 1"/>
    <property type="match status" value="1"/>
</dbReference>
<dbReference type="Bgee" id="ENSOANG00000040729">
    <property type="expression patterns" value="Expressed in endometrium and 7 other cell types or tissues"/>
</dbReference>
<dbReference type="PROSITE" id="PS50177">
    <property type="entry name" value="NTF2_DOMAIN"/>
    <property type="match status" value="1"/>
</dbReference>
<dbReference type="SMART" id="SM00804">
    <property type="entry name" value="TAP_C"/>
    <property type="match status" value="1"/>
</dbReference>